<feature type="domain" description="RdRp catalytic" evidence="8">
    <location>
        <begin position="1369"/>
        <end position="1556"/>
    </location>
</feature>
<dbReference type="GO" id="GO:0003968">
    <property type="term" value="F:RNA-directed RNA polymerase activity"/>
    <property type="evidence" value="ECO:0007669"/>
    <property type="project" value="UniProtKB-KW"/>
</dbReference>
<dbReference type="InterPro" id="IPR007322">
    <property type="entry name" value="RNA_pol_bunyavir"/>
</dbReference>
<reference evidence="9" key="2">
    <citation type="journal article" name="PLoS Pathog.">
        <title>Circumpolar diversification of the Ixodes uriae tick virome.</title>
        <authorList>
            <person name="Pettersson J.H."/>
            <person name="Ellstrom P."/>
            <person name="Ling J."/>
            <person name="Nilsson I."/>
            <person name="Bergstrom S."/>
            <person name="Gonzalez-Acuna D."/>
            <person name="Olsen B."/>
            <person name="Holmes E.C."/>
        </authorList>
    </citation>
    <scope>NUCLEOTIDE SEQUENCE</scope>
    <source>
        <strain evidence="9">OTU56.IU16</strain>
    </source>
</reference>
<proteinExistence type="predicted"/>
<dbReference type="PROSITE" id="PS50525">
    <property type="entry name" value="RDRP_SSRNA_NEG_SEG"/>
    <property type="match status" value="1"/>
</dbReference>
<dbReference type="GO" id="GO:0006351">
    <property type="term" value="P:DNA-templated transcription"/>
    <property type="evidence" value="ECO:0007669"/>
    <property type="project" value="InterPro"/>
</dbReference>
<protein>
    <recommendedName>
        <fullName evidence="2">RNA-directed RNA polymerase L</fullName>
        <ecNumber evidence="1">2.7.7.48</ecNumber>
    </recommendedName>
    <alternativeName>
        <fullName evidence="4">Large structural protein</fullName>
    </alternativeName>
    <alternativeName>
        <fullName evidence="6">Replicase</fullName>
    </alternativeName>
    <alternativeName>
        <fullName evidence="5">Transcriptase</fullName>
    </alternativeName>
</protein>
<evidence type="ECO:0000256" key="2">
    <source>
        <dbReference type="ARBA" id="ARBA00018602"/>
    </source>
</evidence>
<keyword evidence="3" id="KW-0808">Transferase</keyword>
<evidence type="ECO:0000256" key="6">
    <source>
        <dbReference type="ARBA" id="ARBA00031012"/>
    </source>
</evidence>
<dbReference type="EMBL" id="MN830232">
    <property type="protein sequence ID" value="QKK82912.1"/>
    <property type="molecule type" value="Genomic_RNA"/>
</dbReference>
<evidence type="ECO:0000256" key="3">
    <source>
        <dbReference type="ARBA" id="ARBA00022679"/>
    </source>
</evidence>
<reference evidence="9" key="1">
    <citation type="submission" date="2019-12" db="EMBL/GenBank/DDBJ databases">
        <authorList>
            <person name="Pettersson J.H.O."/>
            <person name="Olsen B."/>
            <person name="Holmes E.C."/>
        </authorList>
    </citation>
    <scope>NUCLEOTIDE SEQUENCE</scope>
    <source>
        <strain evidence="9">OTU56.IU16</strain>
    </source>
</reference>
<evidence type="ECO:0000256" key="7">
    <source>
        <dbReference type="SAM" id="MobiDB-lite"/>
    </source>
</evidence>
<keyword evidence="9" id="KW-0548">Nucleotidyltransferase</keyword>
<dbReference type="EC" id="2.7.7.48" evidence="1"/>
<feature type="region of interest" description="Disordered" evidence="7">
    <location>
        <begin position="2046"/>
        <end position="2066"/>
    </location>
</feature>
<dbReference type="InterPro" id="IPR007099">
    <property type="entry name" value="RNA-dir_pol_NSvirus"/>
</dbReference>
<organism evidence="9">
    <name type="scientific">Ubmeje virus</name>
    <dbReference type="NCBI Taxonomy" id="2739780"/>
    <lineage>
        <taxon>Viruses</taxon>
        <taxon>Riboviria</taxon>
        <taxon>Orthornavirae</taxon>
        <taxon>Negarnaviricota</taxon>
        <taxon>Polyploviricotina</taxon>
        <taxon>Ellioviricetes</taxon>
        <taxon>Bunyavirales</taxon>
    </lineage>
</organism>
<evidence type="ECO:0000256" key="5">
    <source>
        <dbReference type="ARBA" id="ARBA00030436"/>
    </source>
</evidence>
<accession>A0A859D5D2</accession>
<dbReference type="Pfam" id="PF04196">
    <property type="entry name" value="Bunya_RdRp"/>
    <property type="match status" value="2"/>
</dbReference>
<sequence length="3017" mass="344414">MEEEERNKPTWAELVSGESFRPTPVQPELLVNEEEEPTDPVIGSLILLRGLVENMKTEVAELRGSKKADFQKARTLLDRLRMARHEYYASLFRAANNLDQAGTDVEHLSFVKNRLHQLGLSDVEINILDAKARSTEFIGTLKLTPDTVEVEHDEEGPRVKILDYSVSVHPVKMLENKLEKYGSLLRLYEDFKPTLTIAILHPGNLTQIVKTFGVDCANWNEVVLTEEAKETFQMTLSVTASLIEGVTPEDKERVLAYLNSSSLSPERVVHDVEFNFAITPSEFFGVNQEWINTNEFLSTLNEDERKMWFAGILYTSRGNKGMVKMKEELKKLNITVPGKEEWMSQLEAERKDVIQQIMTNHAKDYPTPPTTEKMDSALKDHQARSREVFEKTERARLIAHIPFFFRCKKDSISRTHAIEKLADSWMSSDSRNDDYVKAMMESATIIDERGKILCRDKHQISVDELAKRVQELDVEEAEPGDERIQLRTRALYKALMDVADPDDTIFFLRDLTMSGSLNNEECRILAEGKAKLSMDRSTGELILTKRERPTNNIMTAIHEMPDIPSSEEHSVFLLSNEEFEARKDTHTICMKKGRVLIVRPMSTRQQVKFKELAGVGFKEKKKWQFKKGEKVKSLDFSSESLRNTMSKDFVESCKRLASCATKVGQEINPGEEDLSIRSLGRLEEECRERARTVMEKIQVRAASWSSSGSSSEEMDAPRAIHWALPKERRDDITEYFRSQSIITRGKFQKNEFEKGIHHFARSHQVLYENLSYVNQMASSGYRVCHGNNPGQTIVTFPTESIMKGDTAVPFIVITVCLPGDIYEDVEDSLTRAYPMQCGGKVYVTMGRRVNRAQLMGHTDTFSKFQVARSILDHLRSESGGTGMDPMEQCALYLYINCVNINSSSMLDNVRYMVELCMADRSFVEEYIRDKLMVPVKTKLHMYLYTRMLEMLTRLNESMRSIRMRKPNIDEDGNVDISSMRVVDGSFESFLFSNTYRKPDHLLQEVITLYFCTQKALHGKHHNALAINKTPLEIQESLNKIPENDYTKDAVTARHQYSPRMMRIASMAAETSCSASPDQVRMSYQIFEAPDDNPLSIPTLSSTRSTLIDVTEELRKRHDTSREGLDNNINFSELSGEDRELTLESLTQAASRVSAANLTPGKRSKIWRRARRQIFKKLGPDSTAAKYIKENLILNADNGRIYQRPRMSKDKTRAELASLIRDQRDAEVNGSTSLLEQSMGKFGEEATNNYRFYDSGVVLTEMIQVVESRNWCDTSVSRLGKEFALSQETTKFAVRPKGQRTQKDREIFVLDLNSKIGLYLVEHFFKQMCSKIQSEKISMPGDLKIIDMNKQAKGEISWCKSMLEALASESGHEGEENVHCLHFNMDMTKWAPKDNLQKFYWTIAYSKYLTIGEKLFMVKILEKLWNKEMYIDDSLILNSMKTTRDHDVPPEECIFFRMTDGFKRNMVKVKQTWLQGQLNYLSSFVHAGAMRVFEECVRERWGSSKTMINSNVHSDDNETTVCVVTKDGMEAVIRECWDYLDFITKNVCIEISKKKSSVSKLMKNFISIYNIGGEQVHPWVKPLMTTISGLPYLTLADDISSAVSKVAEAGSKGAPKSSLQTCLDVARRHILDIHGVLDRKTGENKFAKALEVDEKLLPTTLGGMHVFDMSSLILCGPKVIDKAIILQVLRSLTGARSDRRPERGPNDAEATRKATVEGIGIRRSVLKRALSLLVVTDMICYDPVDSEEQVSLCKGLNFFRPTKFLHRRTGSKVPFKGMDSKTMITTAESIKEHMPGISIRKPKEKTDLRNYLICQYSDSKFQDSLAGQSPAVLKLGLIQQRHKASFRLLKTGSVQSCGRTQGEDPEAEEEETDETIADIEAKIEEGLPLNLQEVTKYLLDRMDQVRPSKSDCEMLWSRFISNDPEFKCVFFVLENHTTGLSYRKPNLIPVRKPNFDQYSDMANSINDILLHLLDDDYEHRNGFKLKFPRLLDRDYEVLEGMFPREAMLIRYRACLMPGKMKNFQKMMKDKDRRKETPTAVQMVRDRNKKELDSMKEGSVARRKKKEEMESQLERELEELFRWHDVDLGDQHDNAESVAIILRERKCRMPTWVIFTNEQIEYCKKNLNQLYKDIMRMSRSFKASTGRVLFTPPMTGNEITDLTLQLRSSVESTRSYQLVMHMTKRLGSSKTLQLLSTDSSAVEWAKHAVDAISLVFEVARILGSDAETLNMLIEQSTYSGKAYSEILKIFTKLPRMTMARCIVPLGMCYPEYTPVMIQALGPYTKHWIEPQEEYGVGRFSCLITGSGFILNTEGVNKKLTRINIRGNANRLPLAAINEALQDLAKDVLHGAKRYGQPEVALSKVLNIEEQTWGSTMRSLALDTLQNRIVDPRGRRGLVWVRGLVVTDEGDSLRERTITCTGPNANMSSLRYQEELMQAEVAHKFTTDCELQPLEIPDIIVNNLSLTRVVNSPMLQYIATRRMRDVQLEEMIRSMESPGQYTATVGSMQSRYAVKLLVGTTNDAWLESRWHGHLSELGTDYMFDHVADHVEKVAESQYNKMYMADEVELLEDQIALLKETKLMEIETKPGRALDMLAESKYKRELEQLNRRKEHAEKEARAAIPKRPFPVPEEILDRTEKMMLRLLYRDEMENARDSSKIQRIDDLFVGRVYTEDTDFSVMEQSPADVLVRITEDIKRKIKDRQRFTRRTRPPMSKSQLLGDCDMTPLDDVTNTCVARCLALMTHYYKSNPAMYWTFLNEAYKSVMNSKHPKLLVESLLAGCNVNTYYALPPIAKEGLGEGHTGFKETEQVCYNNLQMTMKSPENPRNKALNCLNVVVMQVRVAVKQAAPRCLADLDPVMRRMKMAGGRRGNRLMTSRSQVMARQTINANVAMSELSAVKKMKRAQEEARLAGRGLEDQLEAALSDPRWTDVSTSEADDSDSGLKPSIIRLGKELGPSYLQVRQGGTTRLMPESGSLASISETTEPHATVDQDGVSRMIMNIDLDDIQEDSGDDFEGFEF</sequence>
<evidence type="ECO:0000256" key="1">
    <source>
        <dbReference type="ARBA" id="ARBA00012494"/>
    </source>
</evidence>
<feature type="region of interest" description="Disordered" evidence="7">
    <location>
        <begin position="2919"/>
        <end position="2942"/>
    </location>
</feature>
<dbReference type="GO" id="GO:0039694">
    <property type="term" value="P:viral RNA genome replication"/>
    <property type="evidence" value="ECO:0007669"/>
    <property type="project" value="InterPro"/>
</dbReference>
<keyword evidence="9" id="KW-0696">RNA-directed RNA polymerase</keyword>
<evidence type="ECO:0000313" key="9">
    <source>
        <dbReference type="EMBL" id="QKK82912.1"/>
    </source>
</evidence>
<evidence type="ECO:0000259" key="8">
    <source>
        <dbReference type="PROSITE" id="PS50525"/>
    </source>
</evidence>
<evidence type="ECO:0000256" key="4">
    <source>
        <dbReference type="ARBA" id="ARBA00030285"/>
    </source>
</evidence>
<name>A0A859D5D2_9VIRU</name>